<dbReference type="AlphaFoldDB" id="A0A9P6XEC9"/>
<evidence type="ECO:0000313" key="1">
    <source>
        <dbReference type="EMBL" id="KAG1311696.1"/>
    </source>
</evidence>
<sequence length="195" mass="22059">MLIRESHSALVEDEDLILPLKWKPGEDFTNASIPVDSYAVAQTEWTVTKNAYTLYVSGEANNGKFIPVLVALHEEVNHATMLEIIIYCAMVYAEFRLLPTVLIISIDSSSSLEDNIEINPVENLYLVQCKSDFWAHRWFLFFPHSVDINASSTPIHSLTTLCQFLSDSNKTLHFARNVEAHTIHMTCEAATNRKS</sequence>
<comment type="caution">
    <text evidence="1">The sequence shown here is derived from an EMBL/GenBank/DDBJ whole genome shotgun (WGS) entry which is preliminary data.</text>
</comment>
<reference evidence="1" key="1">
    <citation type="journal article" date="2020" name="Microb. Genom.">
        <title>Genetic diversity of clinical and environmental Mucorales isolates obtained from an investigation of mucormycosis cases among solid organ transplant recipients.</title>
        <authorList>
            <person name="Nguyen M.H."/>
            <person name="Kaul D."/>
            <person name="Muto C."/>
            <person name="Cheng S.J."/>
            <person name="Richter R.A."/>
            <person name="Bruno V.M."/>
            <person name="Liu G."/>
            <person name="Beyhan S."/>
            <person name="Sundermann A.J."/>
            <person name="Mounaud S."/>
            <person name="Pasculle A.W."/>
            <person name="Nierman W.C."/>
            <person name="Driscoll E."/>
            <person name="Cumbie R."/>
            <person name="Clancy C.J."/>
            <person name="Dupont C.L."/>
        </authorList>
    </citation>
    <scope>NUCLEOTIDE SEQUENCE</scope>
    <source>
        <strain evidence="1">GL11</strain>
    </source>
</reference>
<accession>A0A9P6XEC9</accession>
<protein>
    <submittedName>
        <fullName evidence="1">Uncharacterized protein</fullName>
    </submittedName>
</protein>
<evidence type="ECO:0000313" key="2">
    <source>
        <dbReference type="Proteomes" id="UP000716291"/>
    </source>
</evidence>
<organism evidence="1 2">
    <name type="scientific">Rhizopus oryzae</name>
    <name type="common">Mucormycosis agent</name>
    <name type="synonym">Rhizopus arrhizus var. delemar</name>
    <dbReference type="NCBI Taxonomy" id="64495"/>
    <lineage>
        <taxon>Eukaryota</taxon>
        <taxon>Fungi</taxon>
        <taxon>Fungi incertae sedis</taxon>
        <taxon>Mucoromycota</taxon>
        <taxon>Mucoromycotina</taxon>
        <taxon>Mucoromycetes</taxon>
        <taxon>Mucorales</taxon>
        <taxon>Mucorineae</taxon>
        <taxon>Rhizopodaceae</taxon>
        <taxon>Rhizopus</taxon>
    </lineage>
</organism>
<gene>
    <name evidence="1" type="ORF">G6F64_003613</name>
</gene>
<proteinExistence type="predicted"/>
<dbReference type="Proteomes" id="UP000716291">
    <property type="component" value="Unassembled WGS sequence"/>
</dbReference>
<name>A0A9P6XEC9_RHIOR</name>
<keyword evidence="2" id="KW-1185">Reference proteome</keyword>
<dbReference type="EMBL" id="JAANQT010000360">
    <property type="protein sequence ID" value="KAG1311696.1"/>
    <property type="molecule type" value="Genomic_DNA"/>
</dbReference>